<dbReference type="Gene3D" id="3.40.630.30">
    <property type="match status" value="1"/>
</dbReference>
<reference evidence="2 3" key="1">
    <citation type="submission" date="2021-05" db="EMBL/GenBank/DDBJ databases">
        <title>Genetic and Functional Diversity in Clade A Lucinid endosymbionts from the Bahamas.</title>
        <authorList>
            <person name="Giani N.M."/>
            <person name="Engel A.S."/>
            <person name="Campbell B.J."/>
        </authorList>
    </citation>
    <scope>NUCLEOTIDE SEQUENCE [LARGE SCALE GENOMIC DNA]</scope>
    <source>
        <strain evidence="2">LUC16012Gg_MoonRockCtena</strain>
    </source>
</reference>
<gene>
    <name evidence="2" type="ORF">KME65_19970</name>
</gene>
<evidence type="ECO:0000313" key="2">
    <source>
        <dbReference type="EMBL" id="MBT2991245.1"/>
    </source>
</evidence>
<sequence length="167" mass="20102">MEFRLLNEDDARKHLPIFISQHIQRWADTPSPSLFNNPFNQLFYENLTEHLSHTDWLHFSVVELDGTAISYHYGFDYNGKMYWYKPSYNTDYSTRSPGTLLIRFLIETALSNQRQELDFTIGNEPFKRRFANEMRHNVKLQIFRKNTTFWVHSARLHTGKLKRHIFE</sequence>
<feature type="domain" description="BioF2-like acetyltransferase" evidence="1">
    <location>
        <begin position="9"/>
        <end position="128"/>
    </location>
</feature>
<dbReference type="InterPro" id="IPR016181">
    <property type="entry name" value="Acyl_CoA_acyltransferase"/>
</dbReference>
<dbReference type="Pfam" id="PF13480">
    <property type="entry name" value="Acetyltransf_6"/>
    <property type="match status" value="1"/>
</dbReference>
<evidence type="ECO:0000313" key="3">
    <source>
        <dbReference type="Proteomes" id="UP000770889"/>
    </source>
</evidence>
<name>A0A944MHW1_9GAMM</name>
<dbReference type="Proteomes" id="UP000770889">
    <property type="component" value="Unassembled WGS sequence"/>
</dbReference>
<dbReference type="AlphaFoldDB" id="A0A944MHW1"/>
<dbReference type="SUPFAM" id="SSF55729">
    <property type="entry name" value="Acyl-CoA N-acyltransferases (Nat)"/>
    <property type="match status" value="1"/>
</dbReference>
<dbReference type="InterPro" id="IPR038740">
    <property type="entry name" value="BioF2-like_GNAT_dom"/>
</dbReference>
<dbReference type="EMBL" id="JAHHGM010000032">
    <property type="protein sequence ID" value="MBT2991245.1"/>
    <property type="molecule type" value="Genomic_DNA"/>
</dbReference>
<comment type="caution">
    <text evidence="2">The sequence shown here is derived from an EMBL/GenBank/DDBJ whole genome shotgun (WGS) entry which is preliminary data.</text>
</comment>
<proteinExistence type="predicted"/>
<accession>A0A944MHW1</accession>
<evidence type="ECO:0000259" key="1">
    <source>
        <dbReference type="Pfam" id="PF13480"/>
    </source>
</evidence>
<protein>
    <submittedName>
        <fullName evidence="2">GNAT family N-acetyltransferase</fullName>
    </submittedName>
</protein>
<organism evidence="2 3">
    <name type="scientific">Candidatus Thiodiazotropha taylori</name>
    <dbReference type="NCBI Taxonomy" id="2792791"/>
    <lineage>
        <taxon>Bacteria</taxon>
        <taxon>Pseudomonadati</taxon>
        <taxon>Pseudomonadota</taxon>
        <taxon>Gammaproteobacteria</taxon>
        <taxon>Chromatiales</taxon>
        <taxon>Sedimenticolaceae</taxon>
        <taxon>Candidatus Thiodiazotropha</taxon>
    </lineage>
</organism>